<keyword evidence="2 7" id="KW-0812">Transmembrane</keyword>
<dbReference type="STRING" id="349124.Hhal_0005"/>
<keyword evidence="5 7" id="KW-0456">Lyase</keyword>
<dbReference type="Gene3D" id="3.30.1490.480">
    <property type="entry name" value="Endolytic murein transglycosylase"/>
    <property type="match status" value="1"/>
</dbReference>
<dbReference type="AlphaFoldDB" id="A1WSY8"/>
<comment type="catalytic activity">
    <reaction evidence="7">
        <text>a peptidoglycan chain = a peptidoglycan chain with N-acetyl-1,6-anhydromuramyl-[peptide] at the reducing end + a peptidoglycan chain with N-acetylglucosamine at the non-reducing end.</text>
        <dbReference type="EC" id="4.2.2.29"/>
    </reaction>
</comment>
<dbReference type="EC" id="4.2.2.29" evidence="7"/>
<evidence type="ECO:0000256" key="7">
    <source>
        <dbReference type="HAMAP-Rule" id="MF_02065"/>
    </source>
</evidence>
<dbReference type="NCBIfam" id="TIGR00247">
    <property type="entry name" value="endolytic transglycosylase MltG"/>
    <property type="match status" value="1"/>
</dbReference>
<sequence>MALVFVVSSGVGGWLFYELDHRPLEVSAPPEILEVPRGGSLHAISRGLESRGWIPGSTRLALRIYGRLSDISGELKAGEYVVEQGMSVRQLLARIRAGRVKLHRLTVVEGWTFARLRQELGQHEAVEQTLDGVEDEQIMEELGLEASHPEGMFFPTTYRFPRGATDRDLLRVAARQMRQELARVWSERHPEVPLDEPYQALILASIIERETGRDDERRKVAGVFTRRLEQGMRLQTDPTVIYGLGDDYDGRLRRADLRRDTPYNTYTRHGLPPTPIALPGRASLEAAVDPKPGSALYFVSRGDGSHHFSDTLDEHNQAVRRYILEEK</sequence>
<dbReference type="eggNOG" id="COG1559">
    <property type="taxonomic scope" value="Bacteria"/>
</dbReference>
<dbReference type="Pfam" id="PF02618">
    <property type="entry name" value="YceG"/>
    <property type="match status" value="1"/>
</dbReference>
<dbReference type="HAMAP" id="MF_02065">
    <property type="entry name" value="MltG"/>
    <property type="match status" value="1"/>
</dbReference>
<dbReference type="GO" id="GO:0008932">
    <property type="term" value="F:lytic endotransglycosylase activity"/>
    <property type="evidence" value="ECO:0007669"/>
    <property type="project" value="UniProtKB-UniRule"/>
</dbReference>
<name>A1WSY8_HALHL</name>
<dbReference type="GO" id="GO:0005886">
    <property type="term" value="C:plasma membrane"/>
    <property type="evidence" value="ECO:0007669"/>
    <property type="project" value="UniProtKB-UniRule"/>
</dbReference>
<keyword evidence="6 7" id="KW-0961">Cell wall biogenesis/degradation</keyword>
<dbReference type="KEGG" id="hha:Hhal_0005"/>
<evidence type="ECO:0000256" key="2">
    <source>
        <dbReference type="ARBA" id="ARBA00022692"/>
    </source>
</evidence>
<dbReference type="Proteomes" id="UP000000647">
    <property type="component" value="Chromosome"/>
</dbReference>
<keyword evidence="4 7" id="KW-0472">Membrane</keyword>
<dbReference type="PANTHER" id="PTHR30518:SF2">
    <property type="entry name" value="ENDOLYTIC MUREIN TRANSGLYCOSYLASE"/>
    <property type="match status" value="1"/>
</dbReference>
<keyword evidence="1 7" id="KW-1003">Cell membrane</keyword>
<evidence type="ECO:0000313" key="8">
    <source>
        <dbReference type="EMBL" id="ABM60800.1"/>
    </source>
</evidence>
<keyword evidence="9" id="KW-1185">Reference proteome</keyword>
<dbReference type="EMBL" id="CP000544">
    <property type="protein sequence ID" value="ABM60800.1"/>
    <property type="molecule type" value="Genomic_DNA"/>
</dbReference>
<dbReference type="InterPro" id="IPR003770">
    <property type="entry name" value="MLTG-like"/>
</dbReference>
<dbReference type="PANTHER" id="PTHR30518">
    <property type="entry name" value="ENDOLYTIC MUREIN TRANSGLYCOSYLASE"/>
    <property type="match status" value="1"/>
</dbReference>
<evidence type="ECO:0000256" key="4">
    <source>
        <dbReference type="ARBA" id="ARBA00023136"/>
    </source>
</evidence>
<keyword evidence="3 7" id="KW-1133">Transmembrane helix</keyword>
<evidence type="ECO:0000256" key="3">
    <source>
        <dbReference type="ARBA" id="ARBA00022989"/>
    </source>
</evidence>
<evidence type="ECO:0000256" key="6">
    <source>
        <dbReference type="ARBA" id="ARBA00023316"/>
    </source>
</evidence>
<dbReference type="GO" id="GO:0009252">
    <property type="term" value="P:peptidoglycan biosynthetic process"/>
    <property type="evidence" value="ECO:0007669"/>
    <property type="project" value="UniProtKB-UniRule"/>
</dbReference>
<dbReference type="FunFam" id="3.30.160.60:FF:000242">
    <property type="entry name" value="Endolytic murein transglycosylase"/>
    <property type="match status" value="1"/>
</dbReference>
<dbReference type="GO" id="GO:0071555">
    <property type="term" value="P:cell wall organization"/>
    <property type="evidence" value="ECO:0007669"/>
    <property type="project" value="UniProtKB-KW"/>
</dbReference>
<protein>
    <recommendedName>
        <fullName evidence="7">Endolytic murein transglycosylase</fullName>
        <ecNumber evidence="7">4.2.2.29</ecNumber>
    </recommendedName>
    <alternativeName>
        <fullName evidence="7">Peptidoglycan lytic transglycosylase</fullName>
    </alternativeName>
    <alternativeName>
        <fullName evidence="7">Peptidoglycan polymerization terminase</fullName>
    </alternativeName>
</protein>
<dbReference type="CDD" id="cd08010">
    <property type="entry name" value="MltG_like"/>
    <property type="match status" value="1"/>
</dbReference>
<evidence type="ECO:0000256" key="5">
    <source>
        <dbReference type="ARBA" id="ARBA00023239"/>
    </source>
</evidence>
<comment type="similarity">
    <text evidence="7">Belongs to the transglycosylase MltG family.</text>
</comment>
<dbReference type="OrthoDB" id="9814591at2"/>
<dbReference type="Gene3D" id="3.30.160.60">
    <property type="entry name" value="Classic Zinc Finger"/>
    <property type="match status" value="1"/>
</dbReference>
<reference evidence="8 9" key="2">
    <citation type="journal article" date="2013" name="Stand. Genomic Sci.">
        <title>Complete genome sequence of Halorhodospira halophila SL1.</title>
        <authorList>
            <person name="Challacombe J.F."/>
            <person name="Majid S."/>
            <person name="Deole R."/>
            <person name="Brettin T.S."/>
            <person name="Bruce D."/>
            <person name="Delano S.F."/>
            <person name="Detter J.C."/>
            <person name="Gleasner C.D."/>
            <person name="Han C.S."/>
            <person name="Misra M."/>
            <person name="Reitenga K.G."/>
            <person name="Mikhailova N."/>
            <person name="Woyke T."/>
            <person name="Pitluck S."/>
            <person name="Nolan M."/>
            <person name="Land M.L."/>
            <person name="Saunders E."/>
            <person name="Tapia R."/>
            <person name="Lapidus A."/>
            <person name="Ivanova N."/>
            <person name="Hoff W.D."/>
        </authorList>
    </citation>
    <scope>NUCLEOTIDE SEQUENCE [LARGE SCALE GENOMIC DNA]</scope>
    <source>
        <strain evidence="9">DSM 244 / SL1</strain>
    </source>
</reference>
<comment type="function">
    <text evidence="7">Functions as a peptidoglycan terminase that cleaves nascent peptidoglycan strands endolytically to terminate their elongation.</text>
</comment>
<gene>
    <name evidence="7" type="primary">mltG</name>
    <name evidence="8" type="ordered locus">Hhal_0005</name>
</gene>
<proteinExistence type="inferred from homology"/>
<organism evidence="8 9">
    <name type="scientific">Halorhodospira halophila (strain DSM 244 / SL1)</name>
    <name type="common">Ectothiorhodospira halophila (strain DSM 244 / SL1)</name>
    <dbReference type="NCBI Taxonomy" id="349124"/>
    <lineage>
        <taxon>Bacteria</taxon>
        <taxon>Pseudomonadati</taxon>
        <taxon>Pseudomonadota</taxon>
        <taxon>Gammaproteobacteria</taxon>
        <taxon>Chromatiales</taxon>
        <taxon>Ectothiorhodospiraceae</taxon>
        <taxon>Halorhodospira</taxon>
    </lineage>
</organism>
<accession>A1WSY8</accession>
<keyword evidence="7" id="KW-0997">Cell inner membrane</keyword>
<reference evidence="9" key="1">
    <citation type="submission" date="2006-12" db="EMBL/GenBank/DDBJ databases">
        <title>Complete sequence of Halorhodospira halophila SL1.</title>
        <authorList>
            <consortium name="US DOE Joint Genome Institute"/>
            <person name="Copeland A."/>
            <person name="Lucas S."/>
            <person name="Lapidus A."/>
            <person name="Barry K."/>
            <person name="Detter J.C."/>
            <person name="Glavina del Rio T."/>
            <person name="Hammon N."/>
            <person name="Israni S."/>
            <person name="Dalin E."/>
            <person name="Tice H."/>
            <person name="Pitluck S."/>
            <person name="Saunders E."/>
            <person name="Brettin T."/>
            <person name="Bruce D."/>
            <person name="Han C."/>
            <person name="Tapia R."/>
            <person name="Schmutz J."/>
            <person name="Larimer F."/>
            <person name="Land M."/>
            <person name="Hauser L."/>
            <person name="Kyrpides N."/>
            <person name="Mikhailova N."/>
            <person name="Hoff W."/>
            <person name="Richardson P."/>
        </authorList>
    </citation>
    <scope>NUCLEOTIDE SEQUENCE [LARGE SCALE GENOMIC DNA]</scope>
    <source>
        <strain evidence="9">DSM 244 / SL1</strain>
    </source>
</reference>
<dbReference type="HOGENOM" id="CLU_025574_0_2_6"/>
<evidence type="ECO:0000256" key="1">
    <source>
        <dbReference type="ARBA" id="ARBA00022475"/>
    </source>
</evidence>
<evidence type="ECO:0000313" key="9">
    <source>
        <dbReference type="Proteomes" id="UP000000647"/>
    </source>
</evidence>
<feature type="site" description="Important for catalytic activity" evidence="7">
    <location>
        <position position="210"/>
    </location>
</feature>
<dbReference type="RefSeq" id="WP_011812823.1">
    <property type="nucleotide sequence ID" value="NC_008789.1"/>
</dbReference>